<dbReference type="Gene3D" id="3.30.565.10">
    <property type="entry name" value="Histidine kinase-like ATPase, C-terminal domain"/>
    <property type="match status" value="1"/>
</dbReference>
<evidence type="ECO:0000256" key="6">
    <source>
        <dbReference type="ARBA" id="ARBA00023012"/>
    </source>
</evidence>
<reference evidence="8 9" key="1">
    <citation type="submission" date="2019-03" db="EMBL/GenBank/DDBJ databases">
        <title>Genomics of glacier-inhabiting Cryobacterium strains.</title>
        <authorList>
            <person name="Liu Q."/>
            <person name="Xin Y.-H."/>
        </authorList>
    </citation>
    <scope>NUCLEOTIDE SEQUENCE [LARGE SCALE GENOMIC DNA]</scope>
    <source>
        <strain evidence="8 9">Hh15</strain>
    </source>
</reference>
<dbReference type="GO" id="GO:0005524">
    <property type="term" value="F:ATP binding"/>
    <property type="evidence" value="ECO:0007669"/>
    <property type="project" value="UniProtKB-KW"/>
</dbReference>
<feature type="domain" description="Histidine kinase" evidence="7">
    <location>
        <begin position="70"/>
        <end position="169"/>
    </location>
</feature>
<keyword evidence="3" id="KW-0597">Phosphoprotein</keyword>
<name>A0A5F0D7C4_9MICO</name>
<dbReference type="Proteomes" id="UP000297654">
    <property type="component" value="Unassembled WGS sequence"/>
</dbReference>
<dbReference type="EMBL" id="SOFF01000020">
    <property type="protein sequence ID" value="TFB91858.1"/>
    <property type="molecule type" value="Genomic_DNA"/>
</dbReference>
<dbReference type="GO" id="GO:0004673">
    <property type="term" value="F:protein histidine kinase activity"/>
    <property type="evidence" value="ECO:0007669"/>
    <property type="project" value="UniProtKB-EC"/>
</dbReference>
<sequence>METIAPFSNSAVSSPRYQIAPCPSCAYQSNVSSIILSPRKTVSRTTRAVIPLATSFVSVVTVTTAVSSSDNAAQHGGRTVTITLCEYAGEAVLAVADDGQGIPAHLRERVFERFARVDEARSSSNGISNGSGLGLAIARELIAGHGGTIAIDPGQAAGIRFVVRLPLSRGATRPGPVF</sequence>
<dbReference type="PANTHER" id="PTHR44936">
    <property type="entry name" value="SENSOR PROTEIN CREC"/>
    <property type="match status" value="1"/>
</dbReference>
<evidence type="ECO:0000256" key="5">
    <source>
        <dbReference type="ARBA" id="ARBA00022777"/>
    </source>
</evidence>
<dbReference type="Pfam" id="PF02518">
    <property type="entry name" value="HATPase_c"/>
    <property type="match status" value="1"/>
</dbReference>
<dbReference type="InterPro" id="IPR005467">
    <property type="entry name" value="His_kinase_dom"/>
</dbReference>
<keyword evidence="6" id="KW-0902">Two-component regulatory system</keyword>
<dbReference type="AlphaFoldDB" id="A0A5F0D7C4"/>
<dbReference type="PANTHER" id="PTHR44936:SF9">
    <property type="entry name" value="SENSOR PROTEIN CREC"/>
    <property type="match status" value="1"/>
</dbReference>
<keyword evidence="8" id="KW-0067">ATP-binding</keyword>
<evidence type="ECO:0000256" key="2">
    <source>
        <dbReference type="ARBA" id="ARBA00012438"/>
    </source>
</evidence>
<keyword evidence="8" id="KW-0547">Nucleotide-binding</keyword>
<dbReference type="InterPro" id="IPR003594">
    <property type="entry name" value="HATPase_dom"/>
</dbReference>
<evidence type="ECO:0000256" key="4">
    <source>
        <dbReference type="ARBA" id="ARBA00022679"/>
    </source>
</evidence>
<evidence type="ECO:0000313" key="8">
    <source>
        <dbReference type="EMBL" id="TFB91858.1"/>
    </source>
</evidence>
<dbReference type="GO" id="GO:0000160">
    <property type="term" value="P:phosphorelay signal transduction system"/>
    <property type="evidence" value="ECO:0007669"/>
    <property type="project" value="UniProtKB-KW"/>
</dbReference>
<dbReference type="PROSITE" id="PS50109">
    <property type="entry name" value="HIS_KIN"/>
    <property type="match status" value="1"/>
</dbReference>
<dbReference type="CDD" id="cd00075">
    <property type="entry name" value="HATPase"/>
    <property type="match status" value="1"/>
</dbReference>
<gene>
    <name evidence="8" type="ORF">E3O10_05690</name>
</gene>
<organism evidence="8 9">
    <name type="scientific">Cryobacterium luteum</name>
    <dbReference type="NCBI Taxonomy" id="1424661"/>
    <lineage>
        <taxon>Bacteria</taxon>
        <taxon>Bacillati</taxon>
        <taxon>Actinomycetota</taxon>
        <taxon>Actinomycetes</taxon>
        <taxon>Micrococcales</taxon>
        <taxon>Microbacteriaceae</taxon>
        <taxon>Cryobacterium</taxon>
    </lineage>
</organism>
<evidence type="ECO:0000259" key="7">
    <source>
        <dbReference type="PROSITE" id="PS50109"/>
    </source>
</evidence>
<keyword evidence="5" id="KW-0418">Kinase</keyword>
<dbReference type="PRINTS" id="PR00344">
    <property type="entry name" value="BCTRLSENSOR"/>
</dbReference>
<proteinExistence type="predicted"/>
<dbReference type="SMART" id="SM00387">
    <property type="entry name" value="HATPase_c"/>
    <property type="match status" value="1"/>
</dbReference>
<comment type="caution">
    <text evidence="8">The sequence shown here is derived from an EMBL/GenBank/DDBJ whole genome shotgun (WGS) entry which is preliminary data.</text>
</comment>
<dbReference type="InterPro" id="IPR050980">
    <property type="entry name" value="2C_sensor_his_kinase"/>
</dbReference>
<dbReference type="EC" id="2.7.13.3" evidence="2"/>
<comment type="catalytic activity">
    <reaction evidence="1">
        <text>ATP + protein L-histidine = ADP + protein N-phospho-L-histidine.</text>
        <dbReference type="EC" id="2.7.13.3"/>
    </reaction>
</comment>
<dbReference type="InterPro" id="IPR004358">
    <property type="entry name" value="Sig_transdc_His_kin-like_C"/>
</dbReference>
<evidence type="ECO:0000256" key="3">
    <source>
        <dbReference type="ARBA" id="ARBA00022553"/>
    </source>
</evidence>
<evidence type="ECO:0000256" key="1">
    <source>
        <dbReference type="ARBA" id="ARBA00000085"/>
    </source>
</evidence>
<dbReference type="InterPro" id="IPR036890">
    <property type="entry name" value="HATPase_C_sf"/>
</dbReference>
<accession>A0A5F0D7C4</accession>
<protein>
    <recommendedName>
        <fullName evidence="2">histidine kinase</fullName>
        <ecNumber evidence="2">2.7.13.3</ecNumber>
    </recommendedName>
</protein>
<dbReference type="OrthoDB" id="9786919at2"/>
<evidence type="ECO:0000313" key="9">
    <source>
        <dbReference type="Proteomes" id="UP000297654"/>
    </source>
</evidence>
<keyword evidence="9" id="KW-1185">Reference proteome</keyword>
<dbReference type="SUPFAM" id="SSF55874">
    <property type="entry name" value="ATPase domain of HSP90 chaperone/DNA topoisomerase II/histidine kinase"/>
    <property type="match status" value="1"/>
</dbReference>
<keyword evidence="4" id="KW-0808">Transferase</keyword>